<proteinExistence type="predicted"/>
<keyword evidence="2" id="KW-1185">Reference proteome</keyword>
<gene>
    <name evidence="1" type="ORF">HanXRQr2_Chr04g0141031</name>
</gene>
<reference evidence="1" key="1">
    <citation type="journal article" date="2017" name="Nature">
        <title>The sunflower genome provides insights into oil metabolism, flowering and Asterid evolution.</title>
        <authorList>
            <person name="Badouin H."/>
            <person name="Gouzy J."/>
            <person name="Grassa C.J."/>
            <person name="Murat F."/>
            <person name="Staton S.E."/>
            <person name="Cottret L."/>
            <person name="Lelandais-Briere C."/>
            <person name="Owens G.L."/>
            <person name="Carrere S."/>
            <person name="Mayjonade B."/>
            <person name="Legrand L."/>
            <person name="Gill N."/>
            <person name="Kane N.C."/>
            <person name="Bowers J.E."/>
            <person name="Hubner S."/>
            <person name="Bellec A."/>
            <person name="Berard A."/>
            <person name="Berges H."/>
            <person name="Blanchet N."/>
            <person name="Boniface M.C."/>
            <person name="Brunel D."/>
            <person name="Catrice O."/>
            <person name="Chaidir N."/>
            <person name="Claudel C."/>
            <person name="Donnadieu C."/>
            <person name="Faraut T."/>
            <person name="Fievet G."/>
            <person name="Helmstetter N."/>
            <person name="King M."/>
            <person name="Knapp S.J."/>
            <person name="Lai Z."/>
            <person name="Le Paslier M.C."/>
            <person name="Lippi Y."/>
            <person name="Lorenzon L."/>
            <person name="Mandel J.R."/>
            <person name="Marage G."/>
            <person name="Marchand G."/>
            <person name="Marquand E."/>
            <person name="Bret-Mestries E."/>
            <person name="Morien E."/>
            <person name="Nambeesan S."/>
            <person name="Nguyen T."/>
            <person name="Pegot-Espagnet P."/>
            <person name="Pouilly N."/>
            <person name="Raftis F."/>
            <person name="Sallet E."/>
            <person name="Schiex T."/>
            <person name="Thomas J."/>
            <person name="Vandecasteele C."/>
            <person name="Vares D."/>
            <person name="Vear F."/>
            <person name="Vautrin S."/>
            <person name="Crespi M."/>
            <person name="Mangin B."/>
            <person name="Burke J.M."/>
            <person name="Salse J."/>
            <person name="Munos S."/>
            <person name="Vincourt P."/>
            <person name="Rieseberg L.H."/>
            <person name="Langlade N.B."/>
        </authorList>
    </citation>
    <scope>NUCLEOTIDE SEQUENCE</scope>
    <source>
        <tissue evidence="1">Leaves</tissue>
    </source>
</reference>
<protein>
    <submittedName>
        <fullName evidence="1">Uncharacterized protein</fullName>
    </submittedName>
</protein>
<accession>A0A9K3J482</accession>
<comment type="caution">
    <text evidence="1">The sequence shown here is derived from an EMBL/GenBank/DDBJ whole genome shotgun (WGS) entry which is preliminary data.</text>
</comment>
<dbReference type="Proteomes" id="UP000215914">
    <property type="component" value="Unassembled WGS sequence"/>
</dbReference>
<evidence type="ECO:0000313" key="2">
    <source>
        <dbReference type="Proteomes" id="UP000215914"/>
    </source>
</evidence>
<sequence>MILALNIAPDTCFDVIRSESVGTLGWSRHGRNVEKTIKKKTGTGPNVVRTVLTRFVMVKNKRINYI</sequence>
<reference evidence="1" key="2">
    <citation type="submission" date="2020-06" db="EMBL/GenBank/DDBJ databases">
        <title>Helianthus annuus Genome sequencing and assembly Release 2.</title>
        <authorList>
            <person name="Gouzy J."/>
            <person name="Langlade N."/>
            <person name="Munos S."/>
        </authorList>
    </citation>
    <scope>NUCLEOTIDE SEQUENCE</scope>
    <source>
        <tissue evidence="1">Leaves</tissue>
    </source>
</reference>
<name>A0A9K3J482_HELAN</name>
<dbReference type="Gramene" id="mRNA:HanXRQr2_Chr04g0141031">
    <property type="protein sequence ID" value="CDS:HanXRQr2_Chr04g0141031.1"/>
    <property type="gene ID" value="HanXRQr2_Chr04g0141031"/>
</dbReference>
<dbReference type="AlphaFoldDB" id="A0A9K3J482"/>
<evidence type="ECO:0000313" key="1">
    <source>
        <dbReference type="EMBL" id="KAF5808052.1"/>
    </source>
</evidence>
<organism evidence="1 2">
    <name type="scientific">Helianthus annuus</name>
    <name type="common">Common sunflower</name>
    <dbReference type="NCBI Taxonomy" id="4232"/>
    <lineage>
        <taxon>Eukaryota</taxon>
        <taxon>Viridiplantae</taxon>
        <taxon>Streptophyta</taxon>
        <taxon>Embryophyta</taxon>
        <taxon>Tracheophyta</taxon>
        <taxon>Spermatophyta</taxon>
        <taxon>Magnoliopsida</taxon>
        <taxon>eudicotyledons</taxon>
        <taxon>Gunneridae</taxon>
        <taxon>Pentapetalae</taxon>
        <taxon>asterids</taxon>
        <taxon>campanulids</taxon>
        <taxon>Asterales</taxon>
        <taxon>Asteraceae</taxon>
        <taxon>Asteroideae</taxon>
        <taxon>Heliantheae alliance</taxon>
        <taxon>Heliantheae</taxon>
        <taxon>Helianthus</taxon>
    </lineage>
</organism>
<dbReference type="EMBL" id="MNCJ02000319">
    <property type="protein sequence ID" value="KAF5808052.1"/>
    <property type="molecule type" value="Genomic_DNA"/>
</dbReference>